<feature type="domain" description="AB hydrolase-1" evidence="2">
    <location>
        <begin position="36"/>
        <end position="264"/>
    </location>
</feature>
<dbReference type="PROSITE" id="PS51318">
    <property type="entry name" value="TAT"/>
    <property type="match status" value="1"/>
</dbReference>
<gene>
    <name evidence="3" type="ORF">CAL27_13100</name>
</gene>
<keyword evidence="1" id="KW-0732">Signal</keyword>
<evidence type="ECO:0000313" key="4">
    <source>
        <dbReference type="Proteomes" id="UP000216354"/>
    </source>
</evidence>
<feature type="chain" id="PRO_5045854808" evidence="1">
    <location>
        <begin position="19"/>
        <end position="270"/>
    </location>
</feature>
<dbReference type="SUPFAM" id="SSF53474">
    <property type="entry name" value="alpha/beta-Hydrolases"/>
    <property type="match status" value="1"/>
</dbReference>
<dbReference type="Proteomes" id="UP000216354">
    <property type="component" value="Unassembled WGS sequence"/>
</dbReference>
<dbReference type="PANTHER" id="PTHR10992">
    <property type="entry name" value="METHYLESTERASE FAMILY MEMBER"/>
    <property type="match status" value="1"/>
</dbReference>
<organism evidence="3 4">
    <name type="scientific">Bordetella genomosp. 1</name>
    <dbReference type="NCBI Taxonomy" id="1395607"/>
    <lineage>
        <taxon>Bacteria</taxon>
        <taxon>Pseudomonadati</taxon>
        <taxon>Pseudomonadota</taxon>
        <taxon>Betaproteobacteria</taxon>
        <taxon>Burkholderiales</taxon>
        <taxon>Alcaligenaceae</taxon>
        <taxon>Bordetella</taxon>
    </lineage>
</organism>
<evidence type="ECO:0000256" key="1">
    <source>
        <dbReference type="SAM" id="SignalP"/>
    </source>
</evidence>
<name>A0ABX4F1P2_9BORD</name>
<protein>
    <submittedName>
        <fullName evidence="3">Alpha/beta hydrolase</fullName>
    </submittedName>
</protein>
<dbReference type="InterPro" id="IPR000073">
    <property type="entry name" value="AB_hydrolase_1"/>
</dbReference>
<dbReference type="InterPro" id="IPR029058">
    <property type="entry name" value="AB_hydrolase_fold"/>
</dbReference>
<dbReference type="InterPro" id="IPR045889">
    <property type="entry name" value="MES/HNL"/>
</dbReference>
<evidence type="ECO:0000259" key="2">
    <source>
        <dbReference type="Pfam" id="PF12697"/>
    </source>
</evidence>
<sequence length="270" mass="29328">MIPRRTLLKLAAGLPALAATPALSRAAGKPAAKTYVLAHGSWHGGWCWRPVAERLRAQGHRVFAPSFTGMGDRAHLLARNITIDTFVEDLVQVIESEELENVILVGHSFGGIPISGVADRIPQRIAHLVYFDSIVLQSGQNAFSVYPKADADGRIAAASKATDGLAVPIPDPLPGAWGLKDGTPEQAWVKRRLTPHPLASYTTPLTLRHAVGNGRPRTYIHCTEPELAVLEASRQWVKSQSGWNWIDLAAPHEAHITHPDAFARLLLDLS</sequence>
<dbReference type="PANTHER" id="PTHR10992:SF1086">
    <property type="entry name" value="AB HYDROLASE-1 DOMAIN-CONTAINING PROTEIN"/>
    <property type="match status" value="1"/>
</dbReference>
<dbReference type="Pfam" id="PF12697">
    <property type="entry name" value="Abhydrolase_6"/>
    <property type="match status" value="1"/>
</dbReference>
<dbReference type="EMBL" id="NEVR01000002">
    <property type="protein sequence ID" value="OZI65922.1"/>
    <property type="molecule type" value="Genomic_DNA"/>
</dbReference>
<evidence type="ECO:0000313" key="3">
    <source>
        <dbReference type="EMBL" id="OZI65922.1"/>
    </source>
</evidence>
<accession>A0ABX4F1P2</accession>
<keyword evidence="3" id="KW-0378">Hydrolase</keyword>
<feature type="signal peptide" evidence="1">
    <location>
        <begin position="1"/>
        <end position="18"/>
    </location>
</feature>
<dbReference type="GO" id="GO:0016787">
    <property type="term" value="F:hydrolase activity"/>
    <property type="evidence" value="ECO:0007669"/>
    <property type="project" value="UniProtKB-KW"/>
</dbReference>
<comment type="caution">
    <text evidence="3">The sequence shown here is derived from an EMBL/GenBank/DDBJ whole genome shotgun (WGS) entry which is preliminary data.</text>
</comment>
<proteinExistence type="predicted"/>
<keyword evidence="4" id="KW-1185">Reference proteome</keyword>
<reference evidence="3 4" key="1">
    <citation type="submission" date="2017-05" db="EMBL/GenBank/DDBJ databases">
        <title>Complete and WGS of Bordetella genogroups.</title>
        <authorList>
            <person name="Spilker T."/>
            <person name="Lipuma J."/>
        </authorList>
    </citation>
    <scope>NUCLEOTIDE SEQUENCE [LARGE SCALE GENOMIC DNA]</scope>
    <source>
        <strain evidence="3 4">AU9795</strain>
    </source>
</reference>
<dbReference type="InterPro" id="IPR006311">
    <property type="entry name" value="TAT_signal"/>
</dbReference>
<dbReference type="Gene3D" id="3.40.50.1820">
    <property type="entry name" value="alpha/beta hydrolase"/>
    <property type="match status" value="1"/>
</dbReference>
<dbReference type="RefSeq" id="WP_094831722.1">
    <property type="nucleotide sequence ID" value="NZ_NEVR01000002.1"/>
</dbReference>